<dbReference type="Gene3D" id="2.170.130.10">
    <property type="entry name" value="TonB-dependent receptor, plug domain"/>
    <property type="match status" value="1"/>
</dbReference>
<dbReference type="Pfam" id="PF13715">
    <property type="entry name" value="CarbopepD_reg_2"/>
    <property type="match status" value="1"/>
</dbReference>
<dbReference type="InterPro" id="IPR037066">
    <property type="entry name" value="Plug_dom_sf"/>
</dbReference>
<feature type="domain" description="TonB-dependent receptor-like beta-barrel" evidence="10">
    <location>
        <begin position="257"/>
        <end position="715"/>
    </location>
</feature>
<keyword evidence="3 8" id="KW-1134">Transmembrane beta strand</keyword>
<dbReference type="EMBL" id="CP027806">
    <property type="protein sequence ID" value="AXJ00518.1"/>
    <property type="molecule type" value="Genomic_DNA"/>
</dbReference>
<evidence type="ECO:0000259" key="10">
    <source>
        <dbReference type="Pfam" id="PF00593"/>
    </source>
</evidence>
<evidence type="ECO:0000256" key="7">
    <source>
        <dbReference type="ARBA" id="ARBA00023237"/>
    </source>
</evidence>
<gene>
    <name evidence="12" type="ORF">CYPRO_1261</name>
</gene>
<keyword evidence="7 8" id="KW-0998">Cell outer membrane</keyword>
<accession>A0A345UJ66</accession>
<evidence type="ECO:0000313" key="12">
    <source>
        <dbReference type="EMBL" id="AXJ00518.1"/>
    </source>
</evidence>
<name>A0A345UJ66_9BACT</name>
<dbReference type="InterPro" id="IPR012910">
    <property type="entry name" value="Plug_dom"/>
</dbReference>
<dbReference type="PROSITE" id="PS52016">
    <property type="entry name" value="TONB_DEPENDENT_REC_3"/>
    <property type="match status" value="1"/>
</dbReference>
<evidence type="ECO:0000313" key="13">
    <source>
        <dbReference type="Proteomes" id="UP000254808"/>
    </source>
</evidence>
<dbReference type="PANTHER" id="PTHR30069:SF40">
    <property type="entry name" value="TONB-DEPENDENT RECEPTOR NMB0964-RELATED"/>
    <property type="match status" value="1"/>
</dbReference>
<proteinExistence type="inferred from homology"/>
<evidence type="ECO:0000256" key="9">
    <source>
        <dbReference type="RuleBase" id="RU003357"/>
    </source>
</evidence>
<dbReference type="Gene3D" id="2.60.40.1120">
    <property type="entry name" value="Carboxypeptidase-like, regulatory domain"/>
    <property type="match status" value="1"/>
</dbReference>
<protein>
    <submittedName>
        <fullName evidence="12">Iron complex outermembrane recepter protein</fullName>
    </submittedName>
</protein>
<comment type="subcellular location">
    <subcellularLocation>
        <location evidence="1 8">Cell outer membrane</location>
        <topology evidence="1 8">Multi-pass membrane protein</topology>
    </subcellularLocation>
</comment>
<evidence type="ECO:0000256" key="3">
    <source>
        <dbReference type="ARBA" id="ARBA00022452"/>
    </source>
</evidence>
<dbReference type="Gene3D" id="2.40.170.20">
    <property type="entry name" value="TonB-dependent receptor, beta-barrel domain"/>
    <property type="match status" value="1"/>
</dbReference>
<evidence type="ECO:0000256" key="1">
    <source>
        <dbReference type="ARBA" id="ARBA00004571"/>
    </source>
</evidence>
<reference evidence="12 13" key="1">
    <citation type="submission" date="2018-03" db="EMBL/GenBank/DDBJ databases">
        <title>Phenotypic and genomic properties of Cyclonatronum proteinivorum gen. nov., sp. nov., a haloalkaliphilic bacteroidete from soda lakes possessing Na+-translocating rhodopsin.</title>
        <authorList>
            <person name="Toshchakov S.V."/>
            <person name="Korzhenkov A."/>
            <person name="Samarov N.I."/>
            <person name="Kublanov I.V."/>
            <person name="Muntyan M.S."/>
            <person name="Sorokin D.Y."/>
        </authorList>
    </citation>
    <scope>NUCLEOTIDE SEQUENCE [LARGE SCALE GENOMIC DNA]</scope>
    <source>
        <strain evidence="12 13">Omega</strain>
    </source>
</reference>
<evidence type="ECO:0000259" key="11">
    <source>
        <dbReference type="Pfam" id="PF07715"/>
    </source>
</evidence>
<evidence type="ECO:0000256" key="5">
    <source>
        <dbReference type="ARBA" id="ARBA00023077"/>
    </source>
</evidence>
<dbReference type="KEGG" id="cprv:CYPRO_1261"/>
<dbReference type="GO" id="GO:0044718">
    <property type="term" value="P:siderophore transmembrane transport"/>
    <property type="evidence" value="ECO:0007669"/>
    <property type="project" value="TreeGrafter"/>
</dbReference>
<evidence type="ECO:0000256" key="8">
    <source>
        <dbReference type="PROSITE-ProRule" id="PRU01360"/>
    </source>
</evidence>
<evidence type="ECO:0000256" key="2">
    <source>
        <dbReference type="ARBA" id="ARBA00022448"/>
    </source>
</evidence>
<dbReference type="InterPro" id="IPR013784">
    <property type="entry name" value="Carb-bd-like_fold"/>
</dbReference>
<dbReference type="InterPro" id="IPR000531">
    <property type="entry name" value="Beta-barrel_TonB"/>
</dbReference>
<dbReference type="Pfam" id="PF07715">
    <property type="entry name" value="Plug"/>
    <property type="match status" value="1"/>
</dbReference>
<evidence type="ECO:0000256" key="6">
    <source>
        <dbReference type="ARBA" id="ARBA00023136"/>
    </source>
</evidence>
<keyword evidence="5 9" id="KW-0798">TonB box</keyword>
<comment type="similarity">
    <text evidence="8 9">Belongs to the TonB-dependent receptor family.</text>
</comment>
<dbReference type="SUPFAM" id="SSF49452">
    <property type="entry name" value="Starch-binding domain-like"/>
    <property type="match status" value="1"/>
</dbReference>
<keyword evidence="6 8" id="KW-0472">Membrane</keyword>
<feature type="domain" description="TonB-dependent receptor plug" evidence="11">
    <location>
        <begin position="137"/>
        <end position="233"/>
    </location>
</feature>
<keyword evidence="4 8" id="KW-0812">Transmembrane</keyword>
<organism evidence="12 13">
    <name type="scientific">Cyclonatronum proteinivorum</name>
    <dbReference type="NCBI Taxonomy" id="1457365"/>
    <lineage>
        <taxon>Bacteria</taxon>
        <taxon>Pseudomonadati</taxon>
        <taxon>Balneolota</taxon>
        <taxon>Balneolia</taxon>
        <taxon>Balneolales</taxon>
        <taxon>Cyclonatronaceae</taxon>
        <taxon>Cyclonatronum</taxon>
    </lineage>
</organism>
<dbReference type="Pfam" id="PF00593">
    <property type="entry name" value="TonB_dep_Rec_b-barrel"/>
    <property type="match status" value="1"/>
</dbReference>
<dbReference type="GO" id="GO:0009279">
    <property type="term" value="C:cell outer membrane"/>
    <property type="evidence" value="ECO:0007669"/>
    <property type="project" value="UniProtKB-SubCell"/>
</dbReference>
<evidence type="ECO:0000256" key="4">
    <source>
        <dbReference type="ARBA" id="ARBA00022692"/>
    </source>
</evidence>
<sequence>MKFLVLSLMWVALLIVPHHELKSAPLSSAAELQGRVLDAQTQEGIGYVYAHLDELNRSATSDRDGNFRFQNIPEGSYTLFLHRLGYRMARVRVEITAETQNKVQIFTIERQTFRSDDLIVTAADGMGAGLIEHASVKIKGNDLRREMGITLSQTLQNMTGFAERSLGPAPGRPIIRGLSGERVLILQDGIGTGDVSTTAADHSVTIEPLSAREIQIARGPAALVFGGNAVGGIVNVVNNTIPTSIPTSAGGSFGLHGQTVNEQLGGSFQYQHPFENAVLTLDLNARAGQDFSTPSGDITNTYIRTTSNAVGYSMLRPWGYAGLSASLFLSGYGIPPDPQGGHPNGVDIEMIRFQLAGRGERLLNHRHFYLMEAGFALTPYFHREIESNGSIGTEFAQNTASAFARFRQRGFWIFDSGLAGISADFTDYQVAGSRTPNSRRAGGALFAIQEFNAGRLHAEIGNRFEFSHAFPEERRISQVIGEIRPRSHAGLASSVTAVYNLTGDFYLGSTLLHSYRSPSLEELYSEGPHLAAFTFEIGNPELDSERGFSKELFLRNRGRTLDLELAVYRNYFWSYIFPQNTGRENIRFPDLFDWQFEQTEALFYGFELGANLRLSRFLSTGGNLSYTVGRRLADSDLDLETRNLPLIPPLSGTVYAEVRTGSLTLRPQLRFAADQNRPGAFESETDGWYAADLSLSWMRQTGSRLHTFSLNGQNLFNQEYFNHTSVVKEIFPEPGRNISLLYRMYF</sequence>
<dbReference type="InterPro" id="IPR039426">
    <property type="entry name" value="TonB-dep_rcpt-like"/>
</dbReference>
<dbReference type="PANTHER" id="PTHR30069">
    <property type="entry name" value="TONB-DEPENDENT OUTER MEMBRANE RECEPTOR"/>
    <property type="match status" value="1"/>
</dbReference>
<dbReference type="Proteomes" id="UP000254808">
    <property type="component" value="Chromosome"/>
</dbReference>
<dbReference type="GO" id="GO:0015344">
    <property type="term" value="F:siderophore uptake transmembrane transporter activity"/>
    <property type="evidence" value="ECO:0007669"/>
    <property type="project" value="TreeGrafter"/>
</dbReference>
<dbReference type="AlphaFoldDB" id="A0A345UJ66"/>
<dbReference type="RefSeq" id="WP_114983792.1">
    <property type="nucleotide sequence ID" value="NZ_CP027806.1"/>
</dbReference>
<keyword evidence="13" id="KW-1185">Reference proteome</keyword>
<dbReference type="GO" id="GO:0030246">
    <property type="term" value="F:carbohydrate binding"/>
    <property type="evidence" value="ECO:0007669"/>
    <property type="project" value="InterPro"/>
</dbReference>
<keyword evidence="2 8" id="KW-0813">Transport</keyword>
<dbReference type="SUPFAM" id="SSF56935">
    <property type="entry name" value="Porins"/>
    <property type="match status" value="1"/>
</dbReference>
<dbReference type="OrthoDB" id="9795928at2"/>
<dbReference type="InterPro" id="IPR036942">
    <property type="entry name" value="Beta-barrel_TonB_sf"/>
</dbReference>